<feature type="domain" description="Alcohol dehydrogenase iron-type/glycerol dehydrogenase GldA" evidence="2">
    <location>
        <begin position="7"/>
        <end position="56"/>
    </location>
</feature>
<dbReference type="SUPFAM" id="SSF56796">
    <property type="entry name" value="Dehydroquinate synthase-like"/>
    <property type="match status" value="1"/>
</dbReference>
<keyword evidence="4" id="KW-1185">Reference proteome</keyword>
<dbReference type="EMBL" id="JACOPS010000002">
    <property type="protein sequence ID" value="MBC5728010.1"/>
    <property type="molecule type" value="Genomic_DNA"/>
</dbReference>
<organism evidence="3 4">
    <name type="scientific">Ruminococcus intestinalis</name>
    <dbReference type="NCBI Taxonomy" id="2763066"/>
    <lineage>
        <taxon>Bacteria</taxon>
        <taxon>Bacillati</taxon>
        <taxon>Bacillota</taxon>
        <taxon>Clostridia</taxon>
        <taxon>Eubacteriales</taxon>
        <taxon>Oscillospiraceae</taxon>
        <taxon>Ruminococcus</taxon>
    </lineage>
</organism>
<evidence type="ECO:0000313" key="4">
    <source>
        <dbReference type="Proteomes" id="UP000636755"/>
    </source>
</evidence>
<dbReference type="RefSeq" id="WP_186935214.1">
    <property type="nucleotide sequence ID" value="NZ_JACOPS010000002.1"/>
</dbReference>
<dbReference type="Gene3D" id="3.40.50.1970">
    <property type="match status" value="1"/>
</dbReference>
<sequence>MSHFVVPNHIVVGKGVLNEAAPLLKEMGRKAFIVTGRHIAVSDMMKKLTALLDEEGR</sequence>
<evidence type="ECO:0000313" key="3">
    <source>
        <dbReference type="EMBL" id="MBC5728010.1"/>
    </source>
</evidence>
<proteinExistence type="predicted"/>
<dbReference type="Pfam" id="PF00465">
    <property type="entry name" value="Fe-ADH"/>
    <property type="match status" value="1"/>
</dbReference>
<dbReference type="Proteomes" id="UP000636755">
    <property type="component" value="Unassembled WGS sequence"/>
</dbReference>
<name>A0ABR7HKK6_9FIRM</name>
<accession>A0ABR7HKK6</accession>
<comment type="caution">
    <text evidence="3">The sequence shown here is derived from an EMBL/GenBank/DDBJ whole genome shotgun (WGS) entry which is preliminary data.</text>
</comment>
<reference evidence="3 4" key="1">
    <citation type="submission" date="2020-08" db="EMBL/GenBank/DDBJ databases">
        <title>Genome public.</title>
        <authorList>
            <person name="Liu C."/>
            <person name="Sun Q."/>
        </authorList>
    </citation>
    <scope>NUCLEOTIDE SEQUENCE [LARGE SCALE GENOMIC DNA]</scope>
    <source>
        <strain evidence="3 4">NSJ-71</strain>
    </source>
</reference>
<gene>
    <name evidence="3" type="ORF">H8R91_05650</name>
</gene>
<evidence type="ECO:0000256" key="1">
    <source>
        <dbReference type="ARBA" id="ARBA00023002"/>
    </source>
</evidence>
<dbReference type="InterPro" id="IPR001670">
    <property type="entry name" value="ADH_Fe/GldA"/>
</dbReference>
<keyword evidence="1" id="KW-0560">Oxidoreductase</keyword>
<evidence type="ECO:0000259" key="2">
    <source>
        <dbReference type="Pfam" id="PF00465"/>
    </source>
</evidence>
<protein>
    <submittedName>
        <fullName evidence="3">Iron-containing alcohol dehydrogenase</fullName>
    </submittedName>
</protein>